<feature type="compositionally biased region" description="Low complexity" evidence="1">
    <location>
        <begin position="117"/>
        <end position="134"/>
    </location>
</feature>
<organism evidence="3">
    <name type="scientific">Micromonas pusilla (strain CCMP1545)</name>
    <name type="common">Picoplanktonic green alga</name>
    <dbReference type="NCBI Taxonomy" id="564608"/>
    <lineage>
        <taxon>Eukaryota</taxon>
        <taxon>Viridiplantae</taxon>
        <taxon>Chlorophyta</taxon>
        <taxon>Mamiellophyceae</taxon>
        <taxon>Mamiellales</taxon>
        <taxon>Mamiellaceae</taxon>
        <taxon>Micromonas</taxon>
    </lineage>
</organism>
<dbReference type="GeneID" id="9688142"/>
<accession>C1N3Z3</accession>
<name>C1N3Z3_MICPC</name>
<dbReference type="RefSeq" id="XP_003062457.1">
    <property type="nucleotide sequence ID" value="XM_003062411.1"/>
</dbReference>
<dbReference type="OrthoDB" id="498809at2759"/>
<dbReference type="EMBL" id="GG663746">
    <property type="protein sequence ID" value="EEH53276.1"/>
    <property type="molecule type" value="Genomic_DNA"/>
</dbReference>
<dbReference type="OMA" id="HTNETTA"/>
<feature type="region of interest" description="Disordered" evidence="1">
    <location>
        <begin position="45"/>
        <end position="81"/>
    </location>
</feature>
<gene>
    <name evidence="2" type="ORF">MICPUCDRAFT_52350</name>
</gene>
<evidence type="ECO:0000256" key="1">
    <source>
        <dbReference type="SAM" id="MobiDB-lite"/>
    </source>
</evidence>
<dbReference type="AlphaFoldDB" id="C1N3Z3"/>
<dbReference type="Proteomes" id="UP000001876">
    <property type="component" value="Unassembled WGS sequence"/>
</dbReference>
<reference evidence="2 3" key="1">
    <citation type="journal article" date="2009" name="Science">
        <title>Green evolution and dynamic adaptations revealed by genomes of the marine picoeukaryotes Micromonas.</title>
        <authorList>
            <person name="Worden A.Z."/>
            <person name="Lee J.H."/>
            <person name="Mock T."/>
            <person name="Rouze P."/>
            <person name="Simmons M.P."/>
            <person name="Aerts A.L."/>
            <person name="Allen A.E."/>
            <person name="Cuvelier M.L."/>
            <person name="Derelle E."/>
            <person name="Everett M.V."/>
            <person name="Foulon E."/>
            <person name="Grimwood J."/>
            <person name="Gundlach H."/>
            <person name="Henrissat B."/>
            <person name="Napoli C."/>
            <person name="McDonald S.M."/>
            <person name="Parker M.S."/>
            <person name="Rombauts S."/>
            <person name="Salamov A."/>
            <person name="Von Dassow P."/>
            <person name="Badger J.H."/>
            <person name="Coutinho P.M."/>
            <person name="Demir E."/>
            <person name="Dubchak I."/>
            <person name="Gentemann C."/>
            <person name="Eikrem W."/>
            <person name="Gready J.E."/>
            <person name="John U."/>
            <person name="Lanier W."/>
            <person name="Lindquist E.A."/>
            <person name="Lucas S."/>
            <person name="Mayer K.F."/>
            <person name="Moreau H."/>
            <person name="Not F."/>
            <person name="Otillar R."/>
            <person name="Panaud O."/>
            <person name="Pangilinan J."/>
            <person name="Paulsen I."/>
            <person name="Piegu B."/>
            <person name="Poliakov A."/>
            <person name="Robbens S."/>
            <person name="Schmutz J."/>
            <person name="Toulza E."/>
            <person name="Wyss T."/>
            <person name="Zelensky A."/>
            <person name="Zhou K."/>
            <person name="Armbrust E.V."/>
            <person name="Bhattacharya D."/>
            <person name="Goodenough U.W."/>
            <person name="Van de Peer Y."/>
            <person name="Grigoriev I.V."/>
        </authorList>
    </citation>
    <scope>NUCLEOTIDE SEQUENCE [LARGE SCALE GENOMIC DNA]</scope>
    <source>
        <strain evidence="2 3">CCMP1545</strain>
    </source>
</reference>
<sequence>MRRAIALAARRALVAAEPLAGADATRTTTTRARVLAPLAFHATQTRDLSARARGRSRGSRRAVGARPPPPAGGDPNDPWERVEDRATGQIYWWNVQTNETTPLGAPKPPPGTSANVPTTTGGHPSHPPAQQQQQSRGILGGLGSIVAEGMAFGTGSALAHRAIGSMFGGGGYGGGGGAAPAPGGEAPSDAAAAAGSEAGGGWGDDFDDVDDSGGGFFDGFDMGDFDE</sequence>
<dbReference type="KEGG" id="mpp:MICPUCDRAFT_52350"/>
<keyword evidence="3" id="KW-1185">Reference proteome</keyword>
<feature type="compositionally biased region" description="Low complexity" evidence="1">
    <location>
        <begin position="179"/>
        <end position="196"/>
    </location>
</feature>
<proteinExistence type="predicted"/>
<protein>
    <submittedName>
        <fullName evidence="2">Predicted protein</fullName>
    </submittedName>
</protein>
<evidence type="ECO:0000313" key="3">
    <source>
        <dbReference type="Proteomes" id="UP000001876"/>
    </source>
</evidence>
<evidence type="ECO:0000313" key="2">
    <source>
        <dbReference type="EMBL" id="EEH53276.1"/>
    </source>
</evidence>
<feature type="region of interest" description="Disordered" evidence="1">
    <location>
        <begin position="176"/>
        <end position="227"/>
    </location>
</feature>
<feature type="region of interest" description="Disordered" evidence="1">
    <location>
        <begin position="99"/>
        <end position="135"/>
    </location>
</feature>